<protein>
    <submittedName>
        <fullName evidence="5">PNMA family member 8A</fullName>
    </submittedName>
</protein>
<dbReference type="Pfam" id="PF20847">
    <property type="entry name" value="PNM8A"/>
    <property type="match status" value="1"/>
</dbReference>
<evidence type="ECO:0000259" key="4">
    <source>
        <dbReference type="Pfam" id="PF20847"/>
    </source>
</evidence>
<comment type="similarity">
    <text evidence="1">Belongs to the PNMA family.</text>
</comment>
<dbReference type="AlphaFoldDB" id="A0A8C6QL95"/>
<evidence type="ECO:0000313" key="6">
    <source>
        <dbReference type="Proteomes" id="UP000694381"/>
    </source>
</evidence>
<keyword evidence="6" id="KW-1185">Reference proteome</keyword>
<dbReference type="Proteomes" id="UP000694381">
    <property type="component" value="Unassembled WGS sequence"/>
</dbReference>
<dbReference type="PANTHER" id="PTHR23095">
    <property type="entry name" value="PARANEOPLASTIC ANTIGEN"/>
    <property type="match status" value="1"/>
</dbReference>
<dbReference type="InterPro" id="IPR026523">
    <property type="entry name" value="PNMA"/>
</dbReference>
<dbReference type="OMA" id="WEDVVHL"/>
<dbReference type="PANTHER" id="PTHR23095:SF21">
    <property type="entry name" value="PARANEOPLASTIC ANTIGEN-LIKE PROTEIN 8A"/>
    <property type="match status" value="1"/>
</dbReference>
<organism evidence="5 6">
    <name type="scientific">Nannospalax galili</name>
    <name type="common">Northern Israeli blind subterranean mole rat</name>
    <name type="synonym">Spalax galili</name>
    <dbReference type="NCBI Taxonomy" id="1026970"/>
    <lineage>
        <taxon>Eukaryota</taxon>
        <taxon>Metazoa</taxon>
        <taxon>Chordata</taxon>
        <taxon>Craniata</taxon>
        <taxon>Vertebrata</taxon>
        <taxon>Euteleostomi</taxon>
        <taxon>Mammalia</taxon>
        <taxon>Eutheria</taxon>
        <taxon>Euarchontoglires</taxon>
        <taxon>Glires</taxon>
        <taxon>Rodentia</taxon>
        <taxon>Myomorpha</taxon>
        <taxon>Muroidea</taxon>
        <taxon>Spalacidae</taxon>
        <taxon>Spalacinae</taxon>
        <taxon>Nannospalax</taxon>
    </lineage>
</organism>
<dbReference type="Ensembl" id="ENSNGAT00000009967.1">
    <property type="protein sequence ID" value="ENSNGAP00000005737.1"/>
    <property type="gene ID" value="ENSNGAG00000008259.1"/>
</dbReference>
<sequence length="427" mass="47627">MSETTAMNLLEDWCRGMEVDIHRSLLVIGIPEDCGQADIEETLNAILLPLGTYRVLNRIFLRHENVKAALIEVSEGVNLSSIPREFPGRGGVWRVVCRDATQDAEFLKNLNEFLDAEGRTWEDVVHLLQLNQRPALQNRSQSLQNWVGSLGMLLGAVMPIILRKDAGIRSREEARAEEATEAELMAGWVSARTKIKKEPGLCVDVSSALKMEDCNRWRRTEDHRDPLKPLVGRSGGKIRSRRRKQRKNPKQQPICWSKPKSDGPKNTTYLEDSGTSAAQSLLISESVKSNKKPFVKQEQTAWKKKRAWKVPRDLPQDARLAGERSESPEISNQDDGPKSPPKKRAVDWISNRIPSPMRKKKVGLGPVSYVLVDSEGTKKKPVIPKKGPGFRRGVVAQRAPQPAEAPASVSRAQKAKAGGFPHVSKGE</sequence>
<name>A0A8C6QL95_NANGA</name>
<feature type="region of interest" description="Disordered" evidence="2">
    <location>
        <begin position="289"/>
        <end position="360"/>
    </location>
</feature>
<accession>A0A8C6QL95</accession>
<evidence type="ECO:0000256" key="2">
    <source>
        <dbReference type="SAM" id="MobiDB-lite"/>
    </source>
</evidence>
<feature type="compositionally biased region" description="Polar residues" evidence="2">
    <location>
        <begin position="264"/>
        <end position="273"/>
    </location>
</feature>
<feature type="region of interest" description="Disordered" evidence="2">
    <location>
        <begin position="225"/>
        <end position="273"/>
    </location>
</feature>
<dbReference type="GeneTree" id="ENSGT01030000234522"/>
<feature type="domain" description="Paraneoplastic antigen Ma-like N-terminal" evidence="3">
    <location>
        <begin position="6"/>
        <end position="96"/>
    </location>
</feature>
<dbReference type="InterPro" id="IPR048271">
    <property type="entry name" value="PNMA_N"/>
</dbReference>
<dbReference type="Pfam" id="PF20846">
    <property type="entry name" value="PNMA_N"/>
    <property type="match status" value="1"/>
</dbReference>
<feature type="compositionally biased region" description="Low complexity" evidence="2">
    <location>
        <begin position="396"/>
        <end position="407"/>
    </location>
</feature>
<reference evidence="5" key="2">
    <citation type="submission" date="2025-09" db="UniProtKB">
        <authorList>
            <consortium name="Ensembl"/>
        </authorList>
    </citation>
    <scope>IDENTIFICATION</scope>
</reference>
<evidence type="ECO:0000256" key="1">
    <source>
        <dbReference type="ARBA" id="ARBA00007024"/>
    </source>
</evidence>
<feature type="compositionally biased region" description="Basic and acidic residues" evidence="2">
    <location>
        <begin position="310"/>
        <end position="327"/>
    </location>
</feature>
<feature type="domain" description="Paraneoplastic antigen-like protein 8A C-terminal" evidence="4">
    <location>
        <begin position="144"/>
        <end position="360"/>
    </location>
</feature>
<feature type="compositionally biased region" description="Basic residues" evidence="2">
    <location>
        <begin position="236"/>
        <end position="249"/>
    </location>
</feature>
<feature type="region of interest" description="Disordered" evidence="2">
    <location>
        <begin position="375"/>
        <end position="427"/>
    </location>
</feature>
<evidence type="ECO:0000259" key="3">
    <source>
        <dbReference type="Pfam" id="PF20846"/>
    </source>
</evidence>
<proteinExistence type="inferred from homology"/>
<dbReference type="InterPro" id="IPR049131">
    <property type="entry name" value="PNM8A_C"/>
</dbReference>
<reference evidence="5" key="1">
    <citation type="submission" date="2025-08" db="UniProtKB">
        <authorList>
            <consortium name="Ensembl"/>
        </authorList>
    </citation>
    <scope>IDENTIFICATION</scope>
</reference>
<evidence type="ECO:0000313" key="5">
    <source>
        <dbReference type="Ensembl" id="ENSNGAP00000005737.1"/>
    </source>
</evidence>